<sequence>MPAIRAFIESSVTLELKDGGRTFIRPMVNVAPLVATVQGSTLVPKAVATVNKHFINPADIDKTGTVPKQPGRPGEWKYVWYIPEWTHPDFDPSISVSYNKPGQVWYGRDPISAMYPALRVEDVIKNPTDWAKRFGIHPDELGGRSRLSPTLSKTRDPFQDYANQINLLSDEGRRQAVEGSREKARQLGEGPGYIAPEVLEAILTQEGRLSAKQFREELEKNLGPERNQKMNFDAFIEAVNAREPLVYDAHSNFLANALADQDFQRLMFGQMTSDDLVWDNIFTMSNNVQYDLTGDIHQQRWDDSRAKGVQRHLPRLLYNINGQRKEWDATTNDELWTALQPALMLVTKVLDSRPAGLRRIYDMNNRRKLPVHLDNRDLKLIPRAPVYGVDGVKAGYDRYPELERLAELGFDWEANINRVLNDHMCLDIGTGFISPMRSMAAEAVDGAKESDECPYGLSCYWEEGQTISFTITLSAEAVWPLLVPQFSQSEKMVTSFGVAATLLHEFGHAISMATQILTQSPQGPAPGTSSEVRALLTKLGEQLWDIEMTNEPVLVGQGSTELGFDFEASVFGCVAFNLLSNPNTKHARQLQNIPLVLAGHQYPSRMDPGCQGMVADAKYPVENYYTPMAIDWIGNFFRQGFWDQFVGRLGLEALKMRPSSRLLKTVMSSDFVSLKDLEDAYGRDEANFLSFCTALFQMNRDALTGEYIQALTKQPVLLRTTMQRWSLEIKHWHDDVLAPLERSAQRMTTTIMNAERLNTECNTRSRNLQAYYDAYVQKHTTQDPPLIHPPKTMDEWINDMKRVWNQMFRTGGTLMRTVLETHNYMIQDVARCQRMVFDFFSFNPEARSQVYNGFGSGDKGLIGHIYGRMLRYRSIAKKVTQALHDISNLKPLESQKHNWQIWEKIYRQSDELYGDLLGMLGNREQYYPGDIQWKRRFATVPSSCWKSRLDGLRTMMQKEYVKMDPRLRGLVDECENIVRRFRGAEGMAGPLELNETQVETVTTVLNQMRNLGNQLPIESIGPFQWTAPPAATPAEMRGQSPAAPAAPRRPPPTQPQQNTFSGAVFGQPSQIPGAPPVRSQASTNPAPNPFSNTQGTSPFTGLAAGSRPNPFGSGGSFPTTGDDQTAFRRRPDDTAATPQIFANPYATSATTTEDLQYFQALRDETIAAQMLMNLQSSADRAPYGTNEQWRDSQSMGGESPQPPRAATLPQELDAINANLDGMNVDLNAMDTELDFPYGLPEWQLQDTEPDSVFDELMKDFVFDDLLKDVSDAVQQT</sequence>
<protein>
    <submittedName>
        <fullName evidence="1">Uncharacterized protein</fullName>
    </submittedName>
</protein>
<gene>
    <name evidence="1" type="ORF">F4821DRAFT_258753</name>
</gene>
<keyword evidence="2" id="KW-1185">Reference proteome</keyword>
<accession>A0ACC0D5R9</accession>
<dbReference type="Proteomes" id="UP001497680">
    <property type="component" value="Unassembled WGS sequence"/>
</dbReference>
<name>A0ACC0D5R9_9PEZI</name>
<reference evidence="1 2" key="1">
    <citation type="journal article" date="2022" name="New Phytol.">
        <title>Ecological generalism drives hyperdiversity of secondary metabolite gene clusters in xylarialean endophytes.</title>
        <authorList>
            <person name="Franco M.E.E."/>
            <person name="Wisecaver J.H."/>
            <person name="Arnold A.E."/>
            <person name="Ju Y.M."/>
            <person name="Slot J.C."/>
            <person name="Ahrendt S."/>
            <person name="Moore L.P."/>
            <person name="Eastman K.E."/>
            <person name="Scott K."/>
            <person name="Konkel Z."/>
            <person name="Mondo S.J."/>
            <person name="Kuo A."/>
            <person name="Hayes R.D."/>
            <person name="Haridas S."/>
            <person name="Andreopoulos B."/>
            <person name="Riley R."/>
            <person name="LaButti K."/>
            <person name="Pangilinan J."/>
            <person name="Lipzen A."/>
            <person name="Amirebrahimi M."/>
            <person name="Yan J."/>
            <person name="Adam C."/>
            <person name="Keymanesh K."/>
            <person name="Ng V."/>
            <person name="Louie K."/>
            <person name="Northen T."/>
            <person name="Drula E."/>
            <person name="Henrissat B."/>
            <person name="Hsieh H.M."/>
            <person name="Youens-Clark K."/>
            <person name="Lutzoni F."/>
            <person name="Miadlikowska J."/>
            <person name="Eastwood D.C."/>
            <person name="Hamelin R.C."/>
            <person name="Grigoriev I.V."/>
            <person name="U'Ren J.M."/>
        </authorList>
    </citation>
    <scope>NUCLEOTIDE SEQUENCE [LARGE SCALE GENOMIC DNA]</scope>
    <source>
        <strain evidence="1 2">ER1909</strain>
    </source>
</reference>
<comment type="caution">
    <text evidence="1">The sequence shown here is derived from an EMBL/GenBank/DDBJ whole genome shotgun (WGS) entry which is preliminary data.</text>
</comment>
<organism evidence="1 2">
    <name type="scientific">Hypoxylon rubiginosum</name>
    <dbReference type="NCBI Taxonomy" id="110542"/>
    <lineage>
        <taxon>Eukaryota</taxon>
        <taxon>Fungi</taxon>
        <taxon>Dikarya</taxon>
        <taxon>Ascomycota</taxon>
        <taxon>Pezizomycotina</taxon>
        <taxon>Sordariomycetes</taxon>
        <taxon>Xylariomycetidae</taxon>
        <taxon>Xylariales</taxon>
        <taxon>Hypoxylaceae</taxon>
        <taxon>Hypoxylon</taxon>
    </lineage>
</organism>
<evidence type="ECO:0000313" key="2">
    <source>
        <dbReference type="Proteomes" id="UP001497680"/>
    </source>
</evidence>
<dbReference type="EMBL" id="MU394306">
    <property type="protein sequence ID" value="KAI6087700.1"/>
    <property type="molecule type" value="Genomic_DNA"/>
</dbReference>
<evidence type="ECO:0000313" key="1">
    <source>
        <dbReference type="EMBL" id="KAI6087700.1"/>
    </source>
</evidence>
<proteinExistence type="predicted"/>